<protein>
    <submittedName>
        <fullName evidence="4">Zf-C2HC5-domain-containing protein</fullName>
    </submittedName>
</protein>
<feature type="region of interest" description="Disordered" evidence="2">
    <location>
        <begin position="70"/>
        <end position="142"/>
    </location>
</feature>
<dbReference type="Proteomes" id="UP000000707">
    <property type="component" value="Unassembled WGS sequence"/>
</dbReference>
<dbReference type="PANTHER" id="PTHR12963:SF4">
    <property type="entry name" value="ACTIVATING SIGNAL COINTEGRATOR 1"/>
    <property type="match status" value="1"/>
</dbReference>
<dbReference type="GO" id="GO:0005634">
    <property type="term" value="C:nucleus"/>
    <property type="evidence" value="ECO:0007669"/>
    <property type="project" value="InterPro"/>
</dbReference>
<keyword evidence="5" id="KW-1185">Reference proteome</keyword>
<dbReference type="InterPro" id="IPR009349">
    <property type="entry name" value="TRIP4/RQT4_C2HC5_Znf"/>
</dbReference>
<evidence type="ECO:0000256" key="2">
    <source>
        <dbReference type="SAM" id="MobiDB-lite"/>
    </source>
</evidence>
<evidence type="ECO:0000259" key="3">
    <source>
        <dbReference type="Pfam" id="PF06221"/>
    </source>
</evidence>
<dbReference type="OrthoDB" id="338816at2759"/>
<accession>G3B8J4</accession>
<dbReference type="GeneID" id="18249058"/>
<dbReference type="GO" id="GO:0008270">
    <property type="term" value="F:zinc ion binding"/>
    <property type="evidence" value="ECO:0007669"/>
    <property type="project" value="InterPro"/>
</dbReference>
<dbReference type="GO" id="GO:0045893">
    <property type="term" value="P:positive regulation of DNA-templated transcription"/>
    <property type="evidence" value="ECO:0007669"/>
    <property type="project" value="TreeGrafter"/>
</dbReference>
<organism evidence="5">
    <name type="scientific">Candida tenuis (strain ATCC 10573 / BCRC 21748 / CBS 615 / JCM 9827 / NBRC 10315 / NRRL Y-1498 / VKM Y-70)</name>
    <name type="common">Yeast</name>
    <name type="synonym">Yamadazyma tenuis</name>
    <dbReference type="NCBI Taxonomy" id="590646"/>
    <lineage>
        <taxon>Eukaryota</taxon>
        <taxon>Fungi</taxon>
        <taxon>Dikarya</taxon>
        <taxon>Ascomycota</taxon>
        <taxon>Saccharomycotina</taxon>
        <taxon>Pichiomycetes</taxon>
        <taxon>Debaryomycetaceae</taxon>
        <taxon>Yamadazyma</taxon>
    </lineage>
</organism>
<dbReference type="STRING" id="590646.G3B8J4"/>
<proteinExistence type="predicted"/>
<dbReference type="Pfam" id="PF06221">
    <property type="entry name" value="zf-C2HC5"/>
    <property type="match status" value="1"/>
</dbReference>
<feature type="coiled-coil region" evidence="1">
    <location>
        <begin position="268"/>
        <end position="299"/>
    </location>
</feature>
<dbReference type="HOGENOM" id="CLU_042447_0_0_1"/>
<dbReference type="GO" id="GO:0180022">
    <property type="term" value="C:RQC-trigger complex"/>
    <property type="evidence" value="ECO:0007669"/>
    <property type="project" value="InterPro"/>
</dbReference>
<gene>
    <name evidence="4" type="ORF">CANTEDRAFT_124822</name>
</gene>
<evidence type="ECO:0000313" key="5">
    <source>
        <dbReference type="Proteomes" id="UP000000707"/>
    </source>
</evidence>
<dbReference type="PANTHER" id="PTHR12963">
    <property type="entry name" value="THYROID RECEPTOR INTERACTING PROTEIN RELATED"/>
    <property type="match status" value="1"/>
</dbReference>
<reference evidence="4 5" key="1">
    <citation type="journal article" date="2011" name="Proc. Natl. Acad. Sci. U.S.A.">
        <title>Comparative genomics of xylose-fermenting fungi for enhanced biofuel production.</title>
        <authorList>
            <person name="Wohlbach D.J."/>
            <person name="Kuo A."/>
            <person name="Sato T.K."/>
            <person name="Potts K.M."/>
            <person name="Salamov A.A."/>
            <person name="LaButti K.M."/>
            <person name="Sun H."/>
            <person name="Clum A."/>
            <person name="Pangilinan J.L."/>
            <person name="Lindquist E.A."/>
            <person name="Lucas S."/>
            <person name="Lapidus A."/>
            <person name="Jin M."/>
            <person name="Gunawan C."/>
            <person name="Balan V."/>
            <person name="Dale B.E."/>
            <person name="Jeffries T.W."/>
            <person name="Zinkel R."/>
            <person name="Barry K.W."/>
            <person name="Grigoriev I.V."/>
            <person name="Gasch A.P."/>
        </authorList>
    </citation>
    <scope>NUCLEOTIDE SEQUENCE [LARGE SCALE GENOMIC DNA]</scope>
    <source>
        <strain evidence="5">ATCC 10573 / BCRC 21748 / CBS 615 / JCM 9827 / NBRC 10315 / NRRL Y-1498 / VKM Y-70</strain>
    </source>
</reference>
<dbReference type="EMBL" id="GL996527">
    <property type="protein sequence ID" value="EGV61748.1"/>
    <property type="molecule type" value="Genomic_DNA"/>
</dbReference>
<dbReference type="InterPro" id="IPR039128">
    <property type="entry name" value="TRIP4-like"/>
</dbReference>
<evidence type="ECO:0000256" key="1">
    <source>
        <dbReference type="SAM" id="Coils"/>
    </source>
</evidence>
<evidence type="ECO:0000313" key="4">
    <source>
        <dbReference type="EMBL" id="EGV61748.1"/>
    </source>
</evidence>
<keyword evidence="1" id="KW-0175">Coiled coil</keyword>
<feature type="compositionally biased region" description="Polar residues" evidence="2">
    <location>
        <begin position="93"/>
        <end position="107"/>
    </location>
</feature>
<feature type="compositionally biased region" description="Basic and acidic residues" evidence="2">
    <location>
        <begin position="123"/>
        <end position="135"/>
    </location>
</feature>
<dbReference type="RefSeq" id="XP_006687918.1">
    <property type="nucleotide sequence ID" value="XM_006687855.1"/>
</dbReference>
<dbReference type="GO" id="GO:0072344">
    <property type="term" value="P:rescue of stalled ribosome"/>
    <property type="evidence" value="ECO:0007669"/>
    <property type="project" value="InterPro"/>
</dbReference>
<dbReference type="KEGG" id="cten:18249058"/>
<dbReference type="AlphaFoldDB" id="G3B8J4"/>
<sequence>MISAKQKLELAGAIAEIIPLDPESCSQMVEYGLTLPNDSAIQDHFLNILGESDTTSAFLMKFIDVKNSLKHKPKVTPSPSSVIEPQPKRDSKNAWSTTKSRETSSSPAPIKPSKRVPITTSELIKEKQEETPKENRKSRKKKLESLQDLEAVLNSLEVKKDDDSRTVCFCNATRHPLFEIAPNCLNCGKIICAREGLQPCSFCGYELLSVKDRVEIKEVLLKEKQELDGKPVRPERYQGSPKPQTKPKKIVVSLKAGENLWKAQDAALKQAEAERKIQHERLEEEIASRETQSQQEKEISYYNNISGVDPDLVAAQQRLNTLLDFQDNGEERTKIIDNAADYEISTSNSGNMWLSAAERAIRLKKQQRQFRKYEENEQKRLGKGQKTVEMVIKDGKVTMVEKYSMRDDDDDEANTHEITKLEDDLKQSKRKDEDIATQNVWDYEADNNKWEKPVYVAGKAEVKVESQDFSDPLKKRVQFGSGGDSSELVASMY</sequence>
<name>G3B8J4_CANTC</name>
<feature type="domain" description="TRIP4/RQT4 C2HC5-type zinc finger" evidence="3">
    <location>
        <begin position="166"/>
        <end position="216"/>
    </location>
</feature>
<dbReference type="eggNOG" id="KOG2845">
    <property type="taxonomic scope" value="Eukaryota"/>
</dbReference>